<dbReference type="KEGG" id="vg:23463484"/>
<evidence type="ECO:0000313" key="1">
    <source>
        <dbReference type="EMBL" id="AJF98567.1"/>
    </source>
</evidence>
<dbReference type="RefSeq" id="YP_009120802.1">
    <property type="nucleotide sequence ID" value="NC_026440.1"/>
</dbReference>
<dbReference type="EMBL" id="KP136319">
    <property type="protein sequence ID" value="AJF98567.1"/>
    <property type="molecule type" value="Genomic_DNA"/>
</dbReference>
<evidence type="ECO:0000313" key="2">
    <source>
        <dbReference type="Proteomes" id="UP000202511"/>
    </source>
</evidence>
<dbReference type="GeneID" id="23463484"/>
<accession>A0A0B5JFD7</accession>
<reference evidence="1 2" key="1">
    <citation type="journal article" date="2015" name="Parasitol. Res.">
        <title>Viruses in close associations with free-living amoebae.</title>
        <authorList>
            <person name="Scheid P."/>
        </authorList>
    </citation>
    <scope>NUCLEOTIDE SEQUENCE [LARGE SCALE GENOMIC DNA]</scope>
    <source>
        <strain evidence="1">KlaHel</strain>
    </source>
</reference>
<dbReference type="Proteomes" id="UP000202511">
    <property type="component" value="Segment"/>
</dbReference>
<organism evidence="1 2">
    <name type="scientific">Pandoravirus inopinatum</name>
    <dbReference type="NCBI Taxonomy" id="1605721"/>
    <lineage>
        <taxon>Viruses</taxon>
        <taxon>Pandoravirus</taxon>
    </lineage>
</organism>
<proteinExistence type="predicted"/>
<sequence>MLSWLVVVKGSAMVCGLCAGRRVVARQFVVRKQQCRAAKGEADKGEKKGDTKARGRRSVIVWSSAHPFACPFCPVGRAPRPTSFFFCDAVGAPTSLMLCRCSILCRPAKKKTGTLIGPPFSFFYFSILFSMMRKEQKETKERAAASLWVRGARAVRRQTRHAQKSTSPSVRMLPIAQKGDAPCGPMARQQRLFQVDNNVSQKRRCSSRPLIFCRPTKPPHSL</sequence>
<name>A0A0B5JFD7_9VIRU</name>
<protein>
    <submittedName>
        <fullName evidence="1">Uncharacterized protein</fullName>
    </submittedName>
</protein>